<organism evidence="2 3">
    <name type="scientific">Cricetulus griseus</name>
    <name type="common">Chinese hamster</name>
    <name type="synonym">Cricetulus barabensis griseus</name>
    <dbReference type="NCBI Taxonomy" id="10029"/>
    <lineage>
        <taxon>Eukaryota</taxon>
        <taxon>Metazoa</taxon>
        <taxon>Chordata</taxon>
        <taxon>Craniata</taxon>
        <taxon>Vertebrata</taxon>
        <taxon>Euteleostomi</taxon>
        <taxon>Mammalia</taxon>
        <taxon>Eutheria</taxon>
        <taxon>Euarchontoglires</taxon>
        <taxon>Glires</taxon>
        <taxon>Rodentia</taxon>
        <taxon>Myomorpha</taxon>
        <taxon>Muroidea</taxon>
        <taxon>Cricetidae</taxon>
        <taxon>Cricetinae</taxon>
        <taxon>Cricetulus</taxon>
    </lineage>
</organism>
<dbReference type="InParanoid" id="G3IPU2"/>
<gene>
    <name evidence="2" type="ORF">I79_026020</name>
</gene>
<proteinExistence type="predicted"/>
<feature type="signal peptide" evidence="1">
    <location>
        <begin position="1"/>
        <end position="29"/>
    </location>
</feature>
<evidence type="ECO:0000313" key="3">
    <source>
        <dbReference type="Proteomes" id="UP000001075"/>
    </source>
</evidence>
<evidence type="ECO:0000256" key="1">
    <source>
        <dbReference type="SAM" id="SignalP"/>
    </source>
</evidence>
<sequence>MAIVPGPRLSSPQSFPWLLASAVMSLCLGWLHREPVDCGGGSANPKLRACFDTAGSKAESKSPERQLLHSVLGCPPHT</sequence>
<accession>G3IPU2</accession>
<dbReference type="EMBL" id="JH015437">
    <property type="protein sequence ID" value="EGV91328.1"/>
    <property type="molecule type" value="Genomic_DNA"/>
</dbReference>
<reference evidence="3" key="1">
    <citation type="journal article" date="2011" name="Nat. Biotechnol.">
        <title>The genomic sequence of the Chinese hamster ovary (CHO)-K1 cell line.</title>
        <authorList>
            <person name="Xu X."/>
            <person name="Nagarajan H."/>
            <person name="Lewis N.E."/>
            <person name="Pan S."/>
            <person name="Cai Z."/>
            <person name="Liu X."/>
            <person name="Chen W."/>
            <person name="Xie M."/>
            <person name="Wang W."/>
            <person name="Hammond S."/>
            <person name="Andersen M.R."/>
            <person name="Neff N."/>
            <person name="Passarelli B."/>
            <person name="Koh W."/>
            <person name="Fan H.C."/>
            <person name="Wang J."/>
            <person name="Gui Y."/>
            <person name="Lee K.H."/>
            <person name="Betenbaugh M.J."/>
            <person name="Quake S.R."/>
            <person name="Famili I."/>
            <person name="Palsson B.O."/>
            <person name="Wang J."/>
        </authorList>
    </citation>
    <scope>NUCLEOTIDE SEQUENCE [LARGE SCALE GENOMIC DNA]</scope>
    <source>
        <strain evidence="3">CHO K1 cell line</strain>
    </source>
</reference>
<feature type="chain" id="PRO_5003445789" description="Secreted protein" evidence="1">
    <location>
        <begin position="30"/>
        <end position="78"/>
    </location>
</feature>
<keyword evidence="1" id="KW-0732">Signal</keyword>
<dbReference type="Proteomes" id="UP000001075">
    <property type="component" value="Unassembled WGS sequence"/>
</dbReference>
<evidence type="ECO:0008006" key="4">
    <source>
        <dbReference type="Google" id="ProtNLM"/>
    </source>
</evidence>
<name>G3IPU2_CRIGR</name>
<evidence type="ECO:0000313" key="2">
    <source>
        <dbReference type="EMBL" id="EGV91328.1"/>
    </source>
</evidence>
<dbReference type="AlphaFoldDB" id="G3IPU2"/>
<protein>
    <recommendedName>
        <fullName evidence="4">Secreted protein</fullName>
    </recommendedName>
</protein>